<dbReference type="PROSITE" id="PS51318">
    <property type="entry name" value="TAT"/>
    <property type="match status" value="1"/>
</dbReference>
<comment type="caution">
    <text evidence="5">The sequence shown here is derived from an EMBL/GenBank/DDBJ whole genome shotgun (WGS) entry which is preliminary data.</text>
</comment>
<evidence type="ECO:0000313" key="6">
    <source>
        <dbReference type="Proteomes" id="UP000676996"/>
    </source>
</evidence>
<dbReference type="InterPro" id="IPR029058">
    <property type="entry name" value="AB_hydrolase_fold"/>
</dbReference>
<dbReference type="AlphaFoldDB" id="A0A8T4I8S2"/>
<evidence type="ECO:0000256" key="2">
    <source>
        <dbReference type="ARBA" id="ARBA00022801"/>
    </source>
</evidence>
<comment type="similarity">
    <text evidence="1 3">Belongs to the type-B carboxylesterase/lipase family.</text>
</comment>
<dbReference type="EC" id="3.1.1.-" evidence="3"/>
<dbReference type="PROSITE" id="PS00122">
    <property type="entry name" value="CARBOXYLESTERASE_B_1"/>
    <property type="match status" value="1"/>
</dbReference>
<evidence type="ECO:0000256" key="1">
    <source>
        <dbReference type="ARBA" id="ARBA00005964"/>
    </source>
</evidence>
<evidence type="ECO:0000256" key="3">
    <source>
        <dbReference type="RuleBase" id="RU361235"/>
    </source>
</evidence>
<dbReference type="GO" id="GO:0016787">
    <property type="term" value="F:hydrolase activity"/>
    <property type="evidence" value="ECO:0007669"/>
    <property type="project" value="UniProtKB-KW"/>
</dbReference>
<proteinExistence type="inferred from homology"/>
<dbReference type="InterPro" id="IPR002018">
    <property type="entry name" value="CarbesteraseB"/>
</dbReference>
<dbReference type="EMBL" id="JAGRQC010000001">
    <property type="protein sequence ID" value="MBR0550900.1"/>
    <property type="molecule type" value="Genomic_DNA"/>
</dbReference>
<dbReference type="RefSeq" id="WP_284052197.1">
    <property type="nucleotide sequence ID" value="NZ_JAGRQC010000001.1"/>
</dbReference>
<accession>A0A8T4I8S2</accession>
<dbReference type="SUPFAM" id="SSF53474">
    <property type="entry name" value="alpha/beta-Hydrolases"/>
    <property type="match status" value="1"/>
</dbReference>
<dbReference type="Proteomes" id="UP000676996">
    <property type="component" value="Unassembled WGS sequence"/>
</dbReference>
<dbReference type="PANTHER" id="PTHR43142:SF1">
    <property type="entry name" value="CARBOXYLIC ESTER HYDROLASE"/>
    <property type="match status" value="1"/>
</dbReference>
<dbReference type="InterPro" id="IPR019826">
    <property type="entry name" value="Carboxylesterase_B_AS"/>
</dbReference>
<dbReference type="InterPro" id="IPR019819">
    <property type="entry name" value="Carboxylesterase_B_CS"/>
</dbReference>
<name>A0A8T4I8S2_9SPHN</name>
<dbReference type="Gene3D" id="3.40.50.1820">
    <property type="entry name" value="alpha/beta hydrolase"/>
    <property type="match status" value="1"/>
</dbReference>
<feature type="domain" description="Carboxylesterase type B" evidence="4">
    <location>
        <begin position="38"/>
        <end position="507"/>
    </location>
</feature>
<keyword evidence="6" id="KW-1185">Reference proteome</keyword>
<organism evidence="5 6">
    <name type="scientific">Stakelama marina</name>
    <dbReference type="NCBI Taxonomy" id="2826939"/>
    <lineage>
        <taxon>Bacteria</taxon>
        <taxon>Pseudomonadati</taxon>
        <taxon>Pseudomonadota</taxon>
        <taxon>Alphaproteobacteria</taxon>
        <taxon>Sphingomonadales</taxon>
        <taxon>Sphingomonadaceae</taxon>
        <taxon>Stakelama</taxon>
    </lineage>
</organism>
<reference evidence="5" key="1">
    <citation type="submission" date="2021-04" db="EMBL/GenBank/DDBJ databases">
        <title>Ouciella asimina sp. nov., isolated from the surface seawater in the hydrothermal field of Okinawa Trough.</title>
        <authorList>
            <person name="Shuang W."/>
        </authorList>
    </citation>
    <scope>NUCLEOTIDE SEQUENCE</scope>
    <source>
        <strain evidence="5">LXI357</strain>
    </source>
</reference>
<keyword evidence="2 3" id="KW-0378">Hydrolase</keyword>
<dbReference type="Pfam" id="PF00135">
    <property type="entry name" value="COesterase"/>
    <property type="match status" value="1"/>
</dbReference>
<protein>
    <recommendedName>
        <fullName evidence="3">Carboxylic ester hydrolase</fullName>
        <ecNumber evidence="3">3.1.1.-</ecNumber>
    </recommendedName>
</protein>
<dbReference type="InterPro" id="IPR006311">
    <property type="entry name" value="TAT_signal"/>
</dbReference>
<gene>
    <name evidence="5" type="ORF">J7S20_00100</name>
</gene>
<sequence length="531" mass="57902">METRGAKHGWRRRELIGATAGLGAIGALPGLARAAGGDPVVDAPGGRYRGMREAGLSVFRGIRYGQDTRSRRFQAPLAPQPNRDVHDATEFAASCPQTGDRYARQSEDCLFLNIWTPGADSRAKRPVMLYIHGGAYSSGSVIDPLNYGDKLSAHGDAVVVTVNHRLNALGYLYLARLDPHFADSGNVGQLDLILALKWVRDNIAAFGGDPHRILVFGQSGGGAKIATMMGMPAAKGLFQRAATMSGQQVTASGPLHASERTRSYLDAVGVSESDLSPLLAMPVERLIDGLGAVDPILGGHVYFGPVLDMKWLTRHPFWPDANPQSNAIPMILGNTHDETRAFIPPDSKRVRGLTWENLPARMAPELRIDILPEWVVAQYRGHFPQMSPTDVFYAATTAGRSWRGQIIEADRRAEAGAPTWVYQLDFQSPIEPNRGAPHMLDIPLVFGTLDAPGSITGTGEGARRVSRQMMDAFLACARTGAPNHAGLARWQGYTLPNRETMIFDVNSKLSDDPRRWQRELFARVPYIQPGT</sequence>
<evidence type="ECO:0000313" key="5">
    <source>
        <dbReference type="EMBL" id="MBR0550900.1"/>
    </source>
</evidence>
<evidence type="ECO:0000259" key="4">
    <source>
        <dbReference type="Pfam" id="PF00135"/>
    </source>
</evidence>
<dbReference type="PANTHER" id="PTHR43142">
    <property type="entry name" value="CARBOXYLIC ESTER HYDROLASE"/>
    <property type="match status" value="1"/>
</dbReference>
<dbReference type="PROSITE" id="PS00941">
    <property type="entry name" value="CARBOXYLESTERASE_B_2"/>
    <property type="match status" value="1"/>
</dbReference>